<protein>
    <submittedName>
        <fullName evidence="1">Uncharacterized protein</fullName>
    </submittedName>
</protein>
<comment type="caution">
    <text evidence="1">The sequence shown here is derived from an EMBL/GenBank/DDBJ whole genome shotgun (WGS) entry which is preliminary data.</text>
</comment>
<evidence type="ECO:0000313" key="1">
    <source>
        <dbReference type="EMBL" id="KAI4338163.1"/>
    </source>
</evidence>
<accession>A0ACB9NPY8</accession>
<proteinExistence type="predicted"/>
<organism evidence="1 2">
    <name type="scientific">Bauhinia variegata</name>
    <name type="common">Purple orchid tree</name>
    <name type="synonym">Phanera variegata</name>
    <dbReference type="NCBI Taxonomy" id="167791"/>
    <lineage>
        <taxon>Eukaryota</taxon>
        <taxon>Viridiplantae</taxon>
        <taxon>Streptophyta</taxon>
        <taxon>Embryophyta</taxon>
        <taxon>Tracheophyta</taxon>
        <taxon>Spermatophyta</taxon>
        <taxon>Magnoliopsida</taxon>
        <taxon>eudicotyledons</taxon>
        <taxon>Gunneridae</taxon>
        <taxon>Pentapetalae</taxon>
        <taxon>rosids</taxon>
        <taxon>fabids</taxon>
        <taxon>Fabales</taxon>
        <taxon>Fabaceae</taxon>
        <taxon>Cercidoideae</taxon>
        <taxon>Cercideae</taxon>
        <taxon>Bauhiniinae</taxon>
        <taxon>Bauhinia</taxon>
    </lineage>
</organism>
<keyword evidence="2" id="KW-1185">Reference proteome</keyword>
<sequence length="110" mass="12549">MAQFHGGSNHLIGNSSMSLLDGRRRQSGVFPNFEYHEAYSFRREEVEPQSKKMPDELKKRVEAAAKEFNFTMADVDLVEKALSDQNSRSNLVQDDVKIRVAAAIKKYKLT</sequence>
<dbReference type="EMBL" id="CM039431">
    <property type="protein sequence ID" value="KAI4338163.1"/>
    <property type="molecule type" value="Genomic_DNA"/>
</dbReference>
<dbReference type="Proteomes" id="UP000828941">
    <property type="component" value="Chromosome 6"/>
</dbReference>
<name>A0ACB9NPY8_BAUVA</name>
<evidence type="ECO:0000313" key="2">
    <source>
        <dbReference type="Proteomes" id="UP000828941"/>
    </source>
</evidence>
<gene>
    <name evidence="1" type="ORF">L6164_016507</name>
</gene>
<reference evidence="1 2" key="1">
    <citation type="journal article" date="2022" name="DNA Res.">
        <title>Chromosomal-level genome assembly of the orchid tree Bauhinia variegata (Leguminosae; Cercidoideae) supports the allotetraploid origin hypothesis of Bauhinia.</title>
        <authorList>
            <person name="Zhong Y."/>
            <person name="Chen Y."/>
            <person name="Zheng D."/>
            <person name="Pang J."/>
            <person name="Liu Y."/>
            <person name="Luo S."/>
            <person name="Meng S."/>
            <person name="Qian L."/>
            <person name="Wei D."/>
            <person name="Dai S."/>
            <person name="Zhou R."/>
        </authorList>
    </citation>
    <scope>NUCLEOTIDE SEQUENCE [LARGE SCALE GENOMIC DNA]</scope>
    <source>
        <strain evidence="1">BV-YZ2020</strain>
    </source>
</reference>